<dbReference type="Pfam" id="PF05205">
    <property type="entry name" value="COMPASS-Shg1"/>
    <property type="match status" value="1"/>
</dbReference>
<feature type="region of interest" description="Disordered" evidence="1">
    <location>
        <begin position="184"/>
        <end position="338"/>
    </location>
</feature>
<feature type="compositionally biased region" description="Basic and acidic residues" evidence="1">
    <location>
        <begin position="184"/>
        <end position="300"/>
    </location>
</feature>
<evidence type="ECO:0000259" key="2">
    <source>
        <dbReference type="Pfam" id="PF05205"/>
    </source>
</evidence>
<feature type="compositionally biased region" description="Basic and acidic residues" evidence="1">
    <location>
        <begin position="308"/>
        <end position="319"/>
    </location>
</feature>
<feature type="region of interest" description="Disordered" evidence="1">
    <location>
        <begin position="598"/>
        <end position="618"/>
    </location>
</feature>
<protein>
    <recommendedName>
        <fullName evidence="2">BOD1/SHG1 domain-containing protein</fullName>
    </recommendedName>
</protein>
<gene>
    <name evidence="3" type="ORF">ALT_8054</name>
</gene>
<dbReference type="PANTHER" id="PTHR28034">
    <property type="entry name" value="SET1 COMPLEX COMPONENT SHG1"/>
    <property type="match status" value="1"/>
</dbReference>
<dbReference type="PANTHER" id="PTHR28034:SF1">
    <property type="entry name" value="NUCLEOMORPHIN"/>
    <property type="match status" value="1"/>
</dbReference>
<organism evidence="3 4">
    <name type="scientific">Aspergillus lentulus</name>
    <dbReference type="NCBI Taxonomy" id="293939"/>
    <lineage>
        <taxon>Eukaryota</taxon>
        <taxon>Fungi</taxon>
        <taxon>Dikarya</taxon>
        <taxon>Ascomycota</taxon>
        <taxon>Pezizomycotina</taxon>
        <taxon>Eurotiomycetes</taxon>
        <taxon>Eurotiomycetidae</taxon>
        <taxon>Eurotiales</taxon>
        <taxon>Aspergillaceae</taxon>
        <taxon>Aspergillus</taxon>
        <taxon>Aspergillus subgen. Fumigati</taxon>
    </lineage>
</organism>
<dbReference type="AlphaFoldDB" id="A0AAN4PU39"/>
<dbReference type="Proteomes" id="UP000051487">
    <property type="component" value="Unassembled WGS sequence"/>
</dbReference>
<feature type="compositionally biased region" description="Pro residues" evidence="1">
    <location>
        <begin position="325"/>
        <end position="335"/>
    </location>
</feature>
<reference evidence="3 4" key="1">
    <citation type="submission" date="2015-11" db="EMBL/GenBank/DDBJ databases">
        <title>Aspergillus lentulus strain IFM 54703T.</title>
        <authorList>
            <person name="Kusuya Y."/>
            <person name="Sakai K."/>
            <person name="Kamei K."/>
            <person name="Takahashi H."/>
            <person name="Yaguchi T."/>
        </authorList>
    </citation>
    <scope>NUCLEOTIDE SEQUENCE [LARGE SCALE GENOMIC DNA]</scope>
    <source>
        <strain evidence="3 4">IFM 54703</strain>
    </source>
</reference>
<feature type="compositionally biased region" description="Basic and acidic residues" evidence="1">
    <location>
        <begin position="598"/>
        <end position="608"/>
    </location>
</feature>
<evidence type="ECO:0000313" key="4">
    <source>
        <dbReference type="Proteomes" id="UP000051487"/>
    </source>
</evidence>
<name>A0AAN4PU39_ASPLE</name>
<comment type="caution">
    <text evidence="3">The sequence shown here is derived from an EMBL/GenBank/DDBJ whole genome shotgun (WGS) entry which is preliminary data.</text>
</comment>
<accession>A0AAN4PU39</accession>
<evidence type="ECO:0000256" key="1">
    <source>
        <dbReference type="SAM" id="MobiDB-lite"/>
    </source>
</evidence>
<dbReference type="InterPro" id="IPR055264">
    <property type="entry name" value="BOD1/SHG1_dom"/>
</dbReference>
<sequence>MMAGPDEMSDVQPTGVKRPLLDVESLQRKKFKTEELPLTAAQHTAIEDLLHAFKKKGGFDNVRKKIWAEFHDGEARAEFTKLLIELAESEIEREPELLSRERGKAATLIEGAVDRSDVYKKAEKLIDALASNHLEFILNSVRDIRRQQVGDELAAKEEQAGNKTDEDFAAEIRAKREIREREWQETVRKQRELEEQEARRKAEEERKKREIERQKEEEERARRKEREEQRRAERERQREEERRLEEQREKERQERYERRRREERERYRDWDRSRDRDRSRTRDKDRDRDRDRERDRDRARSIGYRSPRYRDSRREKSATPKEPTQAPPPPPPPPVAVDDKSLEEAALQLLLKEGEELAAKARQKPEFDFEEAEAIENGLKPPPTKPKGATESRYSITPLKSANVTAAGSAAAHGEDTRLALMMIVDGNDPVMLLVARVIVTLMIELPYGISELTDMATVATALTAEVGAGQLVVVMTGTGTAAGVEIAVLNARKIELEIARAQRMNGNEIVIFALVIAAEIEIGRETGIESVTGTGTGTGTEIGIIDVAVTILGLVHDLDADDRALPPALEIETKIGLETEIESEIVIKNGNEMETKNKTEARSEKETVTVTGEDPSPAFRIPLESHLAHDGVPPALLTSTAMCPQRAIGADLLEGGSDLQIAQSEMIVEGSWRLIGTYPAASENVKRLETERKTKINLKKRKMKKGKIKARSFLIAERMTAGYGNLAPFKGEAGVVRYSSLSVQRDDLSRASPLYFILYHVYYATFWSSMIKSLMVITINSNERLAILPSRERRLRSIKWLSTEGTLSITLK</sequence>
<dbReference type="EMBL" id="BCLY01000016">
    <property type="protein sequence ID" value="GAQ10733.1"/>
    <property type="molecule type" value="Genomic_DNA"/>
</dbReference>
<feature type="domain" description="BOD1/SHG1" evidence="2">
    <location>
        <begin position="49"/>
        <end position="150"/>
    </location>
</feature>
<evidence type="ECO:0000313" key="3">
    <source>
        <dbReference type="EMBL" id="GAQ10733.1"/>
    </source>
</evidence>
<proteinExistence type="predicted"/>